<dbReference type="InterPro" id="IPR018948">
    <property type="entry name" value="GTP-bd_TrmE_N"/>
</dbReference>
<keyword evidence="2 6" id="KW-0819">tRNA processing</keyword>
<keyword evidence="3 6" id="KW-0547">Nucleotide-binding</keyword>
<evidence type="ECO:0000313" key="10">
    <source>
        <dbReference type="Proteomes" id="UP001210339"/>
    </source>
</evidence>
<feature type="binding site" evidence="6">
    <location>
        <begin position="248"/>
        <end position="254"/>
    </location>
    <ligand>
        <name>GTP</name>
        <dbReference type="ChEBI" id="CHEBI:37565"/>
    </ligand>
</feature>
<feature type="binding site" evidence="6">
    <location>
        <begin position="273"/>
        <end position="276"/>
    </location>
    <ligand>
        <name>GTP</name>
        <dbReference type="ChEBI" id="CHEBI:37565"/>
    </ligand>
</feature>
<feature type="binding site" evidence="6">
    <location>
        <position position="21"/>
    </location>
    <ligand>
        <name>(6S)-5-formyl-5,6,7,8-tetrahydrofolate</name>
        <dbReference type="ChEBI" id="CHEBI:57457"/>
    </ligand>
</feature>
<dbReference type="InterPro" id="IPR005225">
    <property type="entry name" value="Small_GTP-bd"/>
</dbReference>
<feature type="binding site" evidence="6">
    <location>
        <position position="233"/>
    </location>
    <ligand>
        <name>Mg(2+)</name>
        <dbReference type="ChEBI" id="CHEBI:18420"/>
    </ligand>
</feature>
<evidence type="ECO:0000313" key="9">
    <source>
        <dbReference type="EMBL" id="WBW49978.1"/>
    </source>
</evidence>
<dbReference type="CDD" id="cd14858">
    <property type="entry name" value="TrmE_N"/>
    <property type="match status" value="1"/>
</dbReference>
<accession>A0ABY7QVP2</accession>
<feature type="binding site" evidence="6">
    <location>
        <position position="253"/>
    </location>
    <ligand>
        <name>K(+)</name>
        <dbReference type="ChEBI" id="CHEBI:29103"/>
    </ligand>
</feature>
<proteinExistence type="inferred from homology"/>
<dbReference type="PANTHER" id="PTHR42714:SF2">
    <property type="entry name" value="TRNA MODIFICATION GTPASE GTPBP3, MITOCHONDRIAL"/>
    <property type="match status" value="1"/>
</dbReference>
<dbReference type="Proteomes" id="UP001210339">
    <property type="component" value="Chromosome"/>
</dbReference>
<keyword evidence="5 6" id="KW-0342">GTP-binding</keyword>
<keyword evidence="6" id="KW-0378">Hydrolase</keyword>
<dbReference type="SUPFAM" id="SSF116878">
    <property type="entry name" value="TrmE connector domain"/>
    <property type="match status" value="1"/>
</dbReference>
<comment type="function">
    <text evidence="6">Exhibits a very high intrinsic GTPase hydrolysis rate. Involved in the addition of a carboxymethylaminomethyl (cmnm) group at the wobble position (U34) of certain tRNAs, forming tRNA-cmnm(5)s(2)U34.</text>
</comment>
<evidence type="ECO:0000256" key="1">
    <source>
        <dbReference type="ARBA" id="ARBA00011043"/>
    </source>
</evidence>
<keyword evidence="10" id="KW-1185">Reference proteome</keyword>
<feature type="binding site" evidence="6">
    <location>
        <begin position="229"/>
        <end position="234"/>
    </location>
    <ligand>
        <name>GTP</name>
        <dbReference type="ChEBI" id="CHEBI:37565"/>
    </ligand>
</feature>
<evidence type="ECO:0000256" key="5">
    <source>
        <dbReference type="ARBA" id="ARBA00023134"/>
    </source>
</evidence>
<dbReference type="PANTHER" id="PTHR42714">
    <property type="entry name" value="TRNA MODIFICATION GTPASE GTPBP3"/>
    <property type="match status" value="1"/>
</dbReference>
<dbReference type="SUPFAM" id="SSF52540">
    <property type="entry name" value="P-loop containing nucleoside triphosphate hydrolases"/>
    <property type="match status" value="1"/>
</dbReference>
<keyword evidence="6" id="KW-0479">Metal-binding</keyword>
<dbReference type="Gene3D" id="3.30.1360.120">
    <property type="entry name" value="Probable tRNA modification gtpase trme, domain 1"/>
    <property type="match status" value="1"/>
</dbReference>
<feature type="binding site" evidence="6">
    <location>
        <position position="248"/>
    </location>
    <ligand>
        <name>K(+)</name>
        <dbReference type="ChEBI" id="CHEBI:29103"/>
    </ligand>
</feature>
<dbReference type="HAMAP" id="MF_00379">
    <property type="entry name" value="GTPase_MnmE"/>
    <property type="match status" value="1"/>
</dbReference>
<feature type="binding site" evidence="6">
    <location>
        <position position="229"/>
    </location>
    <ligand>
        <name>K(+)</name>
        <dbReference type="ChEBI" id="CHEBI:29103"/>
    </ligand>
</feature>
<reference evidence="9 10" key="1">
    <citation type="submission" date="2023-01" db="EMBL/GenBank/DDBJ databases">
        <authorList>
            <person name="Lee S.H."/>
            <person name="Jung H.S."/>
            <person name="Yun J.U."/>
        </authorList>
    </citation>
    <scope>NUCLEOTIDE SEQUENCE [LARGE SCALE GENOMIC DNA]</scope>
    <source>
        <strain evidence="9 10">CBA3646</strain>
    </source>
</reference>
<dbReference type="Pfam" id="PF01926">
    <property type="entry name" value="MMR_HSR1"/>
    <property type="match status" value="1"/>
</dbReference>
<dbReference type="EMBL" id="CP115667">
    <property type="protein sequence ID" value="WBW49978.1"/>
    <property type="molecule type" value="Genomic_DNA"/>
</dbReference>
<feature type="binding site" evidence="6">
    <location>
        <position position="250"/>
    </location>
    <ligand>
        <name>K(+)</name>
        <dbReference type="ChEBI" id="CHEBI:29103"/>
    </ligand>
</feature>
<dbReference type="CDD" id="cd04164">
    <property type="entry name" value="trmE"/>
    <property type="match status" value="1"/>
</dbReference>
<evidence type="ECO:0000259" key="8">
    <source>
        <dbReference type="PROSITE" id="PS51709"/>
    </source>
</evidence>
<comment type="subcellular location">
    <subcellularLocation>
        <location evidence="6">Cytoplasm</location>
    </subcellularLocation>
</comment>
<dbReference type="InterPro" id="IPR031168">
    <property type="entry name" value="G_TrmE"/>
</dbReference>
<dbReference type="Gene3D" id="1.20.120.430">
    <property type="entry name" value="tRNA modification GTPase MnmE domain 2"/>
    <property type="match status" value="1"/>
</dbReference>
<evidence type="ECO:0000256" key="2">
    <source>
        <dbReference type="ARBA" id="ARBA00022694"/>
    </source>
</evidence>
<evidence type="ECO:0000256" key="7">
    <source>
        <dbReference type="RuleBase" id="RU003313"/>
    </source>
</evidence>
<dbReference type="InterPro" id="IPR027417">
    <property type="entry name" value="P-loop_NTPase"/>
</dbReference>
<dbReference type="InterPro" id="IPR027368">
    <property type="entry name" value="MnmE_dom2"/>
</dbReference>
<evidence type="ECO:0000256" key="3">
    <source>
        <dbReference type="ARBA" id="ARBA00022741"/>
    </source>
</evidence>
<gene>
    <name evidence="6 9" type="primary">mnmE</name>
    <name evidence="6" type="synonym">trmE</name>
    <name evidence="9" type="ORF">O6R05_08225</name>
</gene>
<feature type="binding site" evidence="6">
    <location>
        <position position="254"/>
    </location>
    <ligand>
        <name>Mg(2+)</name>
        <dbReference type="ChEBI" id="CHEBI:18420"/>
    </ligand>
</feature>
<keyword evidence="6" id="KW-0460">Magnesium</keyword>
<name>A0ABY7QVP2_9FIRM</name>
<comment type="caution">
    <text evidence="6">Lacks conserved residue(s) required for the propagation of feature annotation.</text>
</comment>
<feature type="binding site" evidence="6">
    <location>
        <position position="123"/>
    </location>
    <ligand>
        <name>(6S)-5-formyl-5,6,7,8-tetrahydrofolate</name>
        <dbReference type="ChEBI" id="CHEBI:57457"/>
    </ligand>
</feature>
<keyword evidence="4 6" id="KW-0630">Potassium</keyword>
<sequence>MNDTIAAISTATGEAGIGIVRMSGPESVVIADTLFAPISKSAFAGAANRTMVYGHIYDDGRLIDEVLVCKMLGPHSYTREDIVEIYCHGGIIAVRKILEALLHHGARLAERGEFTKRAFLNGRLDLSQAEAVIDLIHSKSDRAYEMSMAQLEGRLSGQIKMIKDKLIDMSSLVVANIDFPEDEVDEANYDRLQSEAEAVIGDLDRLLDNANRGVLLREGIETVILGKPNVGKSTLLNAMLRQQRAIVTDIPGTTRDTISDYVNLNGIVLKLTDTAGIRNTEDVVERMGVERAKSLVDKSDLIIAIFDLSRPLEDDDRDILQLIQDKKHIVVLNKSDAVQNEDDEDLAVFLQGEDSIRLSILKDGADPIEDRILELFFEGHLNESDYYVNNLRHIEALKAARSSMDAALKDIEMKMFMDLLQVNLDEALLNISEITGETTTEDVLDVVFSKFCIGK</sequence>
<dbReference type="NCBIfam" id="TIGR00450">
    <property type="entry name" value="mnmE_trmE_thdF"/>
    <property type="match status" value="1"/>
</dbReference>
<feature type="binding site" evidence="6">
    <location>
        <position position="455"/>
    </location>
    <ligand>
        <name>(6S)-5-formyl-5,6,7,8-tetrahydrofolate</name>
        <dbReference type="ChEBI" id="CHEBI:57457"/>
    </ligand>
</feature>
<protein>
    <recommendedName>
        <fullName evidence="6">tRNA modification GTPase MnmE</fullName>
        <ecNumber evidence="6">3.6.-.-</ecNumber>
    </recommendedName>
</protein>
<dbReference type="NCBIfam" id="TIGR00231">
    <property type="entry name" value="small_GTP"/>
    <property type="match status" value="1"/>
</dbReference>
<evidence type="ECO:0000256" key="6">
    <source>
        <dbReference type="HAMAP-Rule" id="MF_00379"/>
    </source>
</evidence>
<comment type="subunit">
    <text evidence="6">Homodimer. Heterotetramer of two MnmE and two MnmG subunits.</text>
</comment>
<keyword evidence="6" id="KW-0963">Cytoplasm</keyword>
<evidence type="ECO:0000256" key="4">
    <source>
        <dbReference type="ARBA" id="ARBA00022958"/>
    </source>
</evidence>
<dbReference type="PROSITE" id="PS51709">
    <property type="entry name" value="G_TRME"/>
    <property type="match status" value="1"/>
</dbReference>
<feature type="domain" description="TrmE-type G" evidence="8">
    <location>
        <begin position="219"/>
        <end position="377"/>
    </location>
</feature>
<dbReference type="RefSeq" id="WP_271191509.1">
    <property type="nucleotide sequence ID" value="NZ_CP115667.1"/>
</dbReference>
<dbReference type="InterPro" id="IPR025867">
    <property type="entry name" value="MnmE_helical"/>
</dbReference>
<dbReference type="Pfam" id="PF10396">
    <property type="entry name" value="TrmE_N"/>
    <property type="match status" value="1"/>
</dbReference>
<comment type="cofactor">
    <cofactor evidence="6">
        <name>K(+)</name>
        <dbReference type="ChEBI" id="CHEBI:29103"/>
    </cofactor>
    <text evidence="6">Binds 1 potassium ion per subunit.</text>
</comment>
<dbReference type="InterPro" id="IPR027266">
    <property type="entry name" value="TrmE/GcvT-like"/>
</dbReference>
<comment type="similarity">
    <text evidence="1 6 7">Belongs to the TRAFAC class TrmE-Era-EngA-EngB-Septin-like GTPase superfamily. TrmE GTPase family.</text>
</comment>
<organism evidence="9 10">
    <name type="scientific">Peptoniphilus equinus</name>
    <dbReference type="NCBI Taxonomy" id="3016343"/>
    <lineage>
        <taxon>Bacteria</taxon>
        <taxon>Bacillati</taxon>
        <taxon>Bacillota</taxon>
        <taxon>Tissierellia</taxon>
        <taxon>Tissierellales</taxon>
        <taxon>Peptoniphilaceae</taxon>
        <taxon>Peptoniphilus</taxon>
    </lineage>
</organism>
<dbReference type="InterPro" id="IPR006073">
    <property type="entry name" value="GTP-bd"/>
</dbReference>
<feature type="binding site" evidence="6">
    <location>
        <position position="84"/>
    </location>
    <ligand>
        <name>(6S)-5-formyl-5,6,7,8-tetrahydrofolate</name>
        <dbReference type="ChEBI" id="CHEBI:57457"/>
    </ligand>
</feature>
<dbReference type="InterPro" id="IPR004520">
    <property type="entry name" value="GTPase_MnmE"/>
</dbReference>
<dbReference type="Gene3D" id="3.40.50.300">
    <property type="entry name" value="P-loop containing nucleotide triphosphate hydrolases"/>
    <property type="match status" value="1"/>
</dbReference>
<dbReference type="EC" id="3.6.-.-" evidence="6"/>
<dbReference type="Pfam" id="PF12631">
    <property type="entry name" value="MnmE_helical"/>
    <property type="match status" value="1"/>
</dbReference>